<keyword evidence="6 16" id="KW-0132">Cell division</keyword>
<evidence type="ECO:0000256" key="3">
    <source>
        <dbReference type="ARBA" id="ARBA00004496"/>
    </source>
</evidence>
<reference evidence="18 19" key="1">
    <citation type="journal article" date="2016" name="Nat. Commun.">
        <title>Thousands of microbial genomes shed light on interconnected biogeochemical processes in an aquifer system.</title>
        <authorList>
            <person name="Anantharaman K."/>
            <person name="Brown C.T."/>
            <person name="Hug L.A."/>
            <person name="Sharon I."/>
            <person name="Castelle C.J."/>
            <person name="Probst A.J."/>
            <person name="Thomas B.C."/>
            <person name="Singh A."/>
            <person name="Wilkins M.J."/>
            <person name="Karaoz U."/>
            <person name="Brodie E.L."/>
            <person name="Williams K.H."/>
            <person name="Hubbard S.S."/>
            <person name="Banfield J.F."/>
        </authorList>
    </citation>
    <scope>NUCLEOTIDE SEQUENCE [LARGE SCALE GENOMIC DNA]</scope>
</reference>
<keyword evidence="7 16" id="KW-0285">Flavoprotein</keyword>
<dbReference type="Pfam" id="PF01565">
    <property type="entry name" value="FAD_binding_4"/>
    <property type="match status" value="1"/>
</dbReference>
<dbReference type="AlphaFoldDB" id="A0A1G2FZP7"/>
<dbReference type="InterPro" id="IPR003170">
    <property type="entry name" value="MurB"/>
</dbReference>
<keyword evidence="12 16" id="KW-0560">Oxidoreductase</keyword>
<evidence type="ECO:0000259" key="17">
    <source>
        <dbReference type="PROSITE" id="PS51387"/>
    </source>
</evidence>
<accession>A0A1G2FZP7</accession>
<proteinExistence type="inferred from homology"/>
<feature type="active site" evidence="16">
    <location>
        <position position="168"/>
    </location>
</feature>
<evidence type="ECO:0000256" key="4">
    <source>
        <dbReference type="ARBA" id="ARBA00004752"/>
    </source>
</evidence>
<dbReference type="SUPFAM" id="SSF56194">
    <property type="entry name" value="Uridine diphospho-N-Acetylenolpyruvylglucosamine reductase, MurB, C-terminal domain"/>
    <property type="match status" value="1"/>
</dbReference>
<evidence type="ECO:0000256" key="8">
    <source>
        <dbReference type="ARBA" id="ARBA00022827"/>
    </source>
</evidence>
<dbReference type="Pfam" id="PF02873">
    <property type="entry name" value="MurB_C"/>
    <property type="match status" value="1"/>
</dbReference>
<dbReference type="EMBL" id="MHNK01000020">
    <property type="protein sequence ID" value="OGZ43068.1"/>
    <property type="molecule type" value="Genomic_DNA"/>
</dbReference>
<dbReference type="InterPro" id="IPR036635">
    <property type="entry name" value="MurB_C_sf"/>
</dbReference>
<dbReference type="GO" id="GO:0008762">
    <property type="term" value="F:UDP-N-acetylmuramate dehydrogenase activity"/>
    <property type="evidence" value="ECO:0007669"/>
    <property type="project" value="UniProtKB-UniRule"/>
</dbReference>
<dbReference type="PANTHER" id="PTHR21071:SF4">
    <property type="entry name" value="UDP-N-ACETYLENOLPYRUVOYLGLUCOSAMINE REDUCTASE"/>
    <property type="match status" value="1"/>
</dbReference>
<dbReference type="PROSITE" id="PS51387">
    <property type="entry name" value="FAD_PCMH"/>
    <property type="match status" value="1"/>
</dbReference>
<comment type="cofactor">
    <cofactor evidence="1 16">
        <name>FAD</name>
        <dbReference type="ChEBI" id="CHEBI:57692"/>
    </cofactor>
</comment>
<evidence type="ECO:0000256" key="10">
    <source>
        <dbReference type="ARBA" id="ARBA00022960"/>
    </source>
</evidence>
<dbReference type="GO" id="GO:0008360">
    <property type="term" value="P:regulation of cell shape"/>
    <property type="evidence" value="ECO:0007669"/>
    <property type="project" value="UniProtKB-KW"/>
</dbReference>
<dbReference type="NCBIfam" id="TIGR00179">
    <property type="entry name" value="murB"/>
    <property type="match status" value="1"/>
</dbReference>
<evidence type="ECO:0000256" key="12">
    <source>
        <dbReference type="ARBA" id="ARBA00023002"/>
    </source>
</evidence>
<comment type="caution">
    <text evidence="18">The sequence shown here is derived from an EMBL/GenBank/DDBJ whole genome shotgun (WGS) entry which is preliminary data.</text>
</comment>
<keyword evidence="9 16" id="KW-0521">NADP</keyword>
<keyword evidence="8 16" id="KW-0274">FAD</keyword>
<dbReference type="InterPro" id="IPR016169">
    <property type="entry name" value="FAD-bd_PCMH_sub2"/>
</dbReference>
<evidence type="ECO:0000313" key="18">
    <source>
        <dbReference type="EMBL" id="OGZ43068.1"/>
    </source>
</evidence>
<evidence type="ECO:0000256" key="5">
    <source>
        <dbReference type="ARBA" id="ARBA00022490"/>
    </source>
</evidence>
<evidence type="ECO:0000256" key="1">
    <source>
        <dbReference type="ARBA" id="ARBA00001974"/>
    </source>
</evidence>
<dbReference type="InterPro" id="IPR016166">
    <property type="entry name" value="FAD-bd_PCMH"/>
</dbReference>
<dbReference type="UniPathway" id="UPA00219"/>
<keyword evidence="5 16" id="KW-0963">Cytoplasm</keyword>
<dbReference type="GO" id="GO:0009252">
    <property type="term" value="P:peptidoglycan biosynthetic process"/>
    <property type="evidence" value="ECO:0007669"/>
    <property type="project" value="UniProtKB-UniRule"/>
</dbReference>
<sequence>MAGFFVTIQSMDIKENIALAPYTYMKVGGSARFFFEADTEKELDEALAWAENKNVPVAILGRGSNVLVADKGFDGLVIHMRCSELSCDGERVYAGAGVSMAQVSAFSLRNNLSGFEWAAGIPGTVGGSVYGNAGCFGGEMKDVVEHVFFLQSSSKSHISNSDCFFNYRDSIFKKHKDWIILGATLKLRHVSDEEKIKKQTEIQHMMRERVAEQAIGERTMGSTFKGVSLTDESVGCMRQYDARFQKPDNACWVFENRRGMISAGFLIEQAGLKGKKIGGVGISHKHANFLVCDDAGTAEQVVMLIAFVKEYVHRKFGVMLEEEIQYIGFD</sequence>
<dbReference type="GO" id="GO:0005829">
    <property type="term" value="C:cytosol"/>
    <property type="evidence" value="ECO:0007669"/>
    <property type="project" value="TreeGrafter"/>
</dbReference>
<dbReference type="SUPFAM" id="SSF56176">
    <property type="entry name" value="FAD-binding/transporter-associated domain-like"/>
    <property type="match status" value="1"/>
</dbReference>
<comment type="pathway">
    <text evidence="4 16">Cell wall biogenesis; peptidoglycan biosynthesis.</text>
</comment>
<comment type="subcellular location">
    <subcellularLocation>
        <location evidence="3 16">Cytoplasm</location>
    </subcellularLocation>
</comment>
<keyword evidence="10 16" id="KW-0133">Cell shape</keyword>
<dbReference type="Gene3D" id="3.90.78.10">
    <property type="entry name" value="UDP-N-acetylenolpyruvoylglucosamine reductase, C-terminal domain"/>
    <property type="match status" value="1"/>
</dbReference>
<feature type="domain" description="FAD-binding PCMH-type" evidence="17">
    <location>
        <begin position="26"/>
        <end position="190"/>
    </location>
</feature>
<feature type="active site" description="Proton donor" evidence="16">
    <location>
        <position position="222"/>
    </location>
</feature>
<comment type="function">
    <text evidence="2 16">Cell wall formation.</text>
</comment>
<dbReference type="Gene3D" id="3.30.465.10">
    <property type="match status" value="1"/>
</dbReference>
<evidence type="ECO:0000256" key="16">
    <source>
        <dbReference type="HAMAP-Rule" id="MF_00037"/>
    </source>
</evidence>
<evidence type="ECO:0000256" key="15">
    <source>
        <dbReference type="ARBA" id="ARBA00048914"/>
    </source>
</evidence>
<evidence type="ECO:0000256" key="7">
    <source>
        <dbReference type="ARBA" id="ARBA00022630"/>
    </source>
</evidence>
<dbReference type="GO" id="GO:0071555">
    <property type="term" value="P:cell wall organization"/>
    <property type="evidence" value="ECO:0007669"/>
    <property type="project" value="UniProtKB-KW"/>
</dbReference>
<evidence type="ECO:0000256" key="2">
    <source>
        <dbReference type="ARBA" id="ARBA00003921"/>
    </source>
</evidence>
<protein>
    <recommendedName>
        <fullName evidence="16">UDP-N-acetylenolpyruvoylglucosamine reductase</fullName>
        <ecNumber evidence="16">1.3.1.98</ecNumber>
    </recommendedName>
    <alternativeName>
        <fullName evidence="16">UDP-N-acetylmuramate dehydrogenase</fullName>
    </alternativeName>
</protein>
<organism evidence="18 19">
    <name type="scientific">Candidatus Ryanbacteria bacterium RIFCSPHIGHO2_01_FULL_45_22</name>
    <dbReference type="NCBI Taxonomy" id="1802114"/>
    <lineage>
        <taxon>Bacteria</taxon>
        <taxon>Candidatus Ryaniibacteriota</taxon>
    </lineage>
</organism>
<evidence type="ECO:0000256" key="14">
    <source>
        <dbReference type="ARBA" id="ARBA00023316"/>
    </source>
</evidence>
<dbReference type="InterPro" id="IPR006094">
    <property type="entry name" value="Oxid_FAD_bind_N"/>
</dbReference>
<dbReference type="Proteomes" id="UP000177480">
    <property type="component" value="Unassembled WGS sequence"/>
</dbReference>
<evidence type="ECO:0000313" key="19">
    <source>
        <dbReference type="Proteomes" id="UP000177480"/>
    </source>
</evidence>
<dbReference type="PANTHER" id="PTHR21071">
    <property type="entry name" value="UDP-N-ACETYLENOLPYRUVOYLGLUCOSAMINE REDUCTASE"/>
    <property type="match status" value="1"/>
</dbReference>
<dbReference type="Gene3D" id="3.30.43.10">
    <property type="entry name" value="Uridine Diphospho-n-acetylenolpyruvylglucosamine Reductase, domain 2"/>
    <property type="match status" value="1"/>
</dbReference>
<dbReference type="InterPro" id="IPR011601">
    <property type="entry name" value="MurB_C"/>
</dbReference>
<comment type="similarity">
    <text evidence="16">Belongs to the MurB family.</text>
</comment>
<keyword evidence="14 16" id="KW-0961">Cell wall biogenesis/degradation</keyword>
<comment type="catalytic activity">
    <reaction evidence="15 16">
        <text>UDP-N-acetyl-alpha-D-muramate + NADP(+) = UDP-N-acetyl-3-O-(1-carboxyvinyl)-alpha-D-glucosamine + NADPH + H(+)</text>
        <dbReference type="Rhea" id="RHEA:12248"/>
        <dbReference type="ChEBI" id="CHEBI:15378"/>
        <dbReference type="ChEBI" id="CHEBI:57783"/>
        <dbReference type="ChEBI" id="CHEBI:58349"/>
        <dbReference type="ChEBI" id="CHEBI:68483"/>
        <dbReference type="ChEBI" id="CHEBI:70757"/>
        <dbReference type="EC" id="1.3.1.98"/>
    </reaction>
</comment>
<evidence type="ECO:0000256" key="9">
    <source>
        <dbReference type="ARBA" id="ARBA00022857"/>
    </source>
</evidence>
<dbReference type="EC" id="1.3.1.98" evidence="16"/>
<dbReference type="InterPro" id="IPR036318">
    <property type="entry name" value="FAD-bd_PCMH-like_sf"/>
</dbReference>
<keyword evidence="11 16" id="KW-0573">Peptidoglycan synthesis</keyword>
<dbReference type="GO" id="GO:0071949">
    <property type="term" value="F:FAD binding"/>
    <property type="evidence" value="ECO:0007669"/>
    <property type="project" value="InterPro"/>
</dbReference>
<keyword evidence="13 16" id="KW-0131">Cell cycle</keyword>
<gene>
    <name evidence="16" type="primary">murB</name>
    <name evidence="18" type="ORF">A2719_01760</name>
</gene>
<name>A0A1G2FZP7_9BACT</name>
<dbReference type="GO" id="GO:0051301">
    <property type="term" value="P:cell division"/>
    <property type="evidence" value="ECO:0007669"/>
    <property type="project" value="UniProtKB-KW"/>
</dbReference>
<feature type="active site" evidence="16">
    <location>
        <position position="323"/>
    </location>
</feature>
<dbReference type="InterPro" id="IPR016167">
    <property type="entry name" value="FAD-bd_PCMH_sub1"/>
</dbReference>
<evidence type="ECO:0000256" key="11">
    <source>
        <dbReference type="ARBA" id="ARBA00022984"/>
    </source>
</evidence>
<evidence type="ECO:0000256" key="13">
    <source>
        <dbReference type="ARBA" id="ARBA00023306"/>
    </source>
</evidence>
<evidence type="ECO:0000256" key="6">
    <source>
        <dbReference type="ARBA" id="ARBA00022618"/>
    </source>
</evidence>
<dbReference type="STRING" id="1802114.A2719_01760"/>
<dbReference type="HAMAP" id="MF_00037">
    <property type="entry name" value="MurB"/>
    <property type="match status" value="1"/>
</dbReference>